<accession>A0A9X1FQS1</accession>
<dbReference type="AlphaFoldDB" id="A0A9X1FQS1"/>
<reference evidence="1" key="1">
    <citation type="submission" date="2021-07" db="EMBL/GenBank/DDBJ databases">
        <title>Aureisphaera sp. CAU 1614 isolated from sea sediment.</title>
        <authorList>
            <person name="Kim W."/>
        </authorList>
    </citation>
    <scope>NUCLEOTIDE SEQUENCE</scope>
    <source>
        <strain evidence="1">CAU 1614</strain>
    </source>
</reference>
<keyword evidence="2" id="KW-1185">Reference proteome</keyword>
<dbReference type="RefSeq" id="WP_219053522.1">
    <property type="nucleotide sequence ID" value="NZ_JAHWDP010000007.1"/>
</dbReference>
<proteinExistence type="predicted"/>
<protein>
    <submittedName>
        <fullName evidence="1">Uncharacterized protein</fullName>
    </submittedName>
</protein>
<organism evidence="1 2">
    <name type="scientific">Halomarinibacterium sedimenti</name>
    <dbReference type="NCBI Taxonomy" id="2857106"/>
    <lineage>
        <taxon>Bacteria</taxon>
        <taxon>Pseudomonadati</taxon>
        <taxon>Bacteroidota</taxon>
        <taxon>Flavobacteriia</taxon>
        <taxon>Flavobacteriales</taxon>
        <taxon>Flavobacteriaceae</taxon>
        <taxon>Halomarinibacterium</taxon>
    </lineage>
</organism>
<comment type="caution">
    <text evidence="1">The sequence shown here is derived from an EMBL/GenBank/DDBJ whole genome shotgun (WGS) entry which is preliminary data.</text>
</comment>
<sequence>MKNIITLIAFSFSLLSISQETELVIVKANSTWGKEIIPFPIEWAPKFTFEGFEELRFAPEWDKKESEQFWTLVMAWEVNTDTPLTEKSIAFNFEHYFDALMNPNHWATTFPAPSLLLVDITNKDYLLKDKPTKYKGKLKVFDGFHSGEMISLNLLAEVLFCLNKQKSIILFRISPQNTSAPIWNELNAIEVLPEVCQ</sequence>
<evidence type="ECO:0000313" key="2">
    <source>
        <dbReference type="Proteomes" id="UP001138686"/>
    </source>
</evidence>
<dbReference type="Proteomes" id="UP001138686">
    <property type="component" value="Unassembled WGS sequence"/>
</dbReference>
<dbReference type="EMBL" id="JAHWDP010000007">
    <property type="protein sequence ID" value="MBW2938994.1"/>
    <property type="molecule type" value="Genomic_DNA"/>
</dbReference>
<evidence type="ECO:0000313" key="1">
    <source>
        <dbReference type="EMBL" id="MBW2938994.1"/>
    </source>
</evidence>
<gene>
    <name evidence="1" type="ORF">KXJ69_12830</name>
</gene>
<name>A0A9X1FQS1_9FLAO</name>